<comment type="catalytic activity">
    <reaction evidence="11">
        <text>a hydroperoxide + [thioredoxin]-dithiol = an alcohol + [thioredoxin]-disulfide + H2O</text>
        <dbReference type="Rhea" id="RHEA:62620"/>
        <dbReference type="Rhea" id="RHEA-COMP:10698"/>
        <dbReference type="Rhea" id="RHEA-COMP:10700"/>
        <dbReference type="ChEBI" id="CHEBI:15377"/>
        <dbReference type="ChEBI" id="CHEBI:29950"/>
        <dbReference type="ChEBI" id="CHEBI:30879"/>
        <dbReference type="ChEBI" id="CHEBI:35924"/>
        <dbReference type="ChEBI" id="CHEBI:50058"/>
        <dbReference type="EC" id="1.11.1.24"/>
    </reaction>
</comment>
<gene>
    <name evidence="13" type="ORF">CA12_20610</name>
</gene>
<dbReference type="GO" id="GO:0005737">
    <property type="term" value="C:cytoplasm"/>
    <property type="evidence" value="ECO:0007669"/>
    <property type="project" value="TreeGrafter"/>
</dbReference>
<evidence type="ECO:0000313" key="14">
    <source>
        <dbReference type="Proteomes" id="UP000318741"/>
    </source>
</evidence>
<keyword evidence="5" id="KW-0560">Oxidoreductase</keyword>
<dbReference type="GO" id="GO:0045454">
    <property type="term" value="P:cell redox homeostasis"/>
    <property type="evidence" value="ECO:0007669"/>
    <property type="project" value="TreeGrafter"/>
</dbReference>
<keyword evidence="7" id="KW-0676">Redox-active center</keyword>
<dbReference type="InterPro" id="IPR050924">
    <property type="entry name" value="Peroxiredoxin_BCP/PrxQ"/>
</dbReference>
<dbReference type="InterPro" id="IPR036249">
    <property type="entry name" value="Thioredoxin-like_sf"/>
</dbReference>
<proteinExistence type="inferred from homology"/>
<comment type="similarity">
    <text evidence="9">Belongs to the peroxiredoxin family. BCP/PrxQ subfamily.</text>
</comment>
<dbReference type="OrthoDB" id="279898at2"/>
<dbReference type="Pfam" id="PF00578">
    <property type="entry name" value="AhpC-TSA"/>
    <property type="match status" value="1"/>
</dbReference>
<evidence type="ECO:0000256" key="3">
    <source>
        <dbReference type="ARBA" id="ARBA00022559"/>
    </source>
</evidence>
<name>A0A517P9A5_9PLAN</name>
<protein>
    <recommendedName>
        <fullName evidence="2">thioredoxin-dependent peroxiredoxin</fullName>
        <ecNumber evidence="2">1.11.1.24</ecNumber>
    </recommendedName>
    <alternativeName>
        <fullName evidence="8">Thioredoxin peroxidase</fullName>
    </alternativeName>
    <alternativeName>
        <fullName evidence="10">Thioredoxin-dependent peroxiredoxin Bcp</fullName>
    </alternativeName>
</protein>
<evidence type="ECO:0000256" key="2">
    <source>
        <dbReference type="ARBA" id="ARBA00013017"/>
    </source>
</evidence>
<evidence type="ECO:0000256" key="1">
    <source>
        <dbReference type="ARBA" id="ARBA00003330"/>
    </source>
</evidence>
<reference evidence="13 14" key="1">
    <citation type="submission" date="2019-02" db="EMBL/GenBank/DDBJ databases">
        <title>Deep-cultivation of Planctomycetes and their phenomic and genomic characterization uncovers novel biology.</title>
        <authorList>
            <person name="Wiegand S."/>
            <person name="Jogler M."/>
            <person name="Boedeker C."/>
            <person name="Pinto D."/>
            <person name="Vollmers J."/>
            <person name="Rivas-Marin E."/>
            <person name="Kohn T."/>
            <person name="Peeters S.H."/>
            <person name="Heuer A."/>
            <person name="Rast P."/>
            <person name="Oberbeckmann S."/>
            <person name="Bunk B."/>
            <person name="Jeske O."/>
            <person name="Meyerdierks A."/>
            <person name="Storesund J.E."/>
            <person name="Kallscheuer N."/>
            <person name="Luecker S."/>
            <person name="Lage O.M."/>
            <person name="Pohl T."/>
            <person name="Merkel B.J."/>
            <person name="Hornburger P."/>
            <person name="Mueller R.-W."/>
            <person name="Bruemmer F."/>
            <person name="Labrenz M."/>
            <person name="Spormann A.M."/>
            <person name="Op den Camp H."/>
            <person name="Overmann J."/>
            <person name="Amann R."/>
            <person name="Jetten M.S.M."/>
            <person name="Mascher T."/>
            <person name="Medema M.H."/>
            <person name="Devos D.P."/>
            <person name="Kaster A.-K."/>
            <person name="Ovreas L."/>
            <person name="Rohde M."/>
            <person name="Galperin M.Y."/>
            <person name="Jogler C."/>
        </authorList>
    </citation>
    <scope>NUCLEOTIDE SEQUENCE [LARGE SCALE GENOMIC DNA]</scope>
    <source>
        <strain evidence="13 14">CA12</strain>
    </source>
</reference>
<dbReference type="GO" id="GO:0008379">
    <property type="term" value="F:thioredoxin peroxidase activity"/>
    <property type="evidence" value="ECO:0007669"/>
    <property type="project" value="TreeGrafter"/>
</dbReference>
<feature type="domain" description="Thioredoxin" evidence="12">
    <location>
        <begin position="28"/>
        <end position="189"/>
    </location>
</feature>
<keyword evidence="6" id="KW-1015">Disulfide bond</keyword>
<evidence type="ECO:0000256" key="11">
    <source>
        <dbReference type="ARBA" id="ARBA00049091"/>
    </source>
</evidence>
<dbReference type="InterPro" id="IPR013766">
    <property type="entry name" value="Thioredoxin_domain"/>
</dbReference>
<sequence length="189" mass="20564">MILAPLLAAVLTAGPIAPPEEPASKAPPKVGEKAPDFRLPELNAEKPVTLSKIAADGPVVLLVLRGYPGYQCPICTRQIGAYLQRADEFKSAGARVVMIYPGPEEKLQTFAREFAAELKLPDGFTFLLDPGYSFTNDYRLRWDAPRETAYPSTFVLASDRTVSFAKVSDSHAGRTKPEEALAALKAMKK</sequence>
<evidence type="ECO:0000256" key="10">
    <source>
        <dbReference type="ARBA" id="ARBA00042639"/>
    </source>
</evidence>
<evidence type="ECO:0000256" key="8">
    <source>
        <dbReference type="ARBA" id="ARBA00032824"/>
    </source>
</evidence>
<dbReference type="Gene3D" id="3.40.30.10">
    <property type="entry name" value="Glutaredoxin"/>
    <property type="match status" value="1"/>
</dbReference>
<dbReference type="AlphaFoldDB" id="A0A517P9A5"/>
<comment type="function">
    <text evidence="1">Thiol-specific peroxidase that catalyzes the reduction of hydrogen peroxide and organic hydroperoxides to water and alcohols, respectively. Plays a role in cell protection against oxidative stress by detoxifying peroxides and as sensor of hydrogen peroxide-mediated signaling events.</text>
</comment>
<dbReference type="PROSITE" id="PS51352">
    <property type="entry name" value="THIOREDOXIN_2"/>
    <property type="match status" value="1"/>
</dbReference>
<evidence type="ECO:0000256" key="4">
    <source>
        <dbReference type="ARBA" id="ARBA00022862"/>
    </source>
</evidence>
<dbReference type="GO" id="GO:0034599">
    <property type="term" value="P:cellular response to oxidative stress"/>
    <property type="evidence" value="ECO:0007669"/>
    <property type="project" value="TreeGrafter"/>
</dbReference>
<organism evidence="13 14">
    <name type="scientific">Alienimonas californiensis</name>
    <dbReference type="NCBI Taxonomy" id="2527989"/>
    <lineage>
        <taxon>Bacteria</taxon>
        <taxon>Pseudomonadati</taxon>
        <taxon>Planctomycetota</taxon>
        <taxon>Planctomycetia</taxon>
        <taxon>Planctomycetales</taxon>
        <taxon>Planctomycetaceae</taxon>
        <taxon>Alienimonas</taxon>
    </lineage>
</organism>
<evidence type="ECO:0000313" key="13">
    <source>
        <dbReference type="EMBL" id="QDT15963.1"/>
    </source>
</evidence>
<dbReference type="Proteomes" id="UP000318741">
    <property type="component" value="Chromosome"/>
</dbReference>
<keyword evidence="4" id="KW-0049">Antioxidant</keyword>
<keyword evidence="14" id="KW-1185">Reference proteome</keyword>
<evidence type="ECO:0000259" key="12">
    <source>
        <dbReference type="PROSITE" id="PS51352"/>
    </source>
</evidence>
<dbReference type="EMBL" id="CP036265">
    <property type="protein sequence ID" value="QDT15963.1"/>
    <property type="molecule type" value="Genomic_DNA"/>
</dbReference>
<dbReference type="InterPro" id="IPR000866">
    <property type="entry name" value="AhpC/TSA"/>
</dbReference>
<evidence type="ECO:0000256" key="9">
    <source>
        <dbReference type="ARBA" id="ARBA00038489"/>
    </source>
</evidence>
<accession>A0A517P9A5</accession>
<dbReference type="KEGG" id="acaf:CA12_20610"/>
<evidence type="ECO:0000256" key="5">
    <source>
        <dbReference type="ARBA" id="ARBA00023002"/>
    </source>
</evidence>
<dbReference type="SUPFAM" id="SSF52833">
    <property type="entry name" value="Thioredoxin-like"/>
    <property type="match status" value="1"/>
</dbReference>
<keyword evidence="3 13" id="KW-0575">Peroxidase</keyword>
<evidence type="ECO:0000256" key="6">
    <source>
        <dbReference type="ARBA" id="ARBA00023157"/>
    </source>
</evidence>
<dbReference type="PANTHER" id="PTHR42801">
    <property type="entry name" value="THIOREDOXIN-DEPENDENT PEROXIDE REDUCTASE"/>
    <property type="match status" value="1"/>
</dbReference>
<dbReference type="RefSeq" id="WP_145358854.1">
    <property type="nucleotide sequence ID" value="NZ_CP036265.1"/>
</dbReference>
<dbReference type="EC" id="1.11.1.24" evidence="2"/>
<evidence type="ECO:0000256" key="7">
    <source>
        <dbReference type="ARBA" id="ARBA00023284"/>
    </source>
</evidence>
<dbReference type="PANTHER" id="PTHR42801:SF4">
    <property type="entry name" value="AHPC_TSA FAMILY PROTEIN"/>
    <property type="match status" value="1"/>
</dbReference>